<accession>A0ABT6Y844</accession>
<keyword evidence="2" id="KW-1185">Reference proteome</keyword>
<dbReference type="NCBIfam" id="TIGR01509">
    <property type="entry name" value="HAD-SF-IA-v3"/>
    <property type="match status" value="1"/>
</dbReference>
<proteinExistence type="predicted"/>
<organism evidence="1 2">
    <name type="scientific">Flectobacillus roseus</name>
    <dbReference type="NCBI Taxonomy" id="502259"/>
    <lineage>
        <taxon>Bacteria</taxon>
        <taxon>Pseudomonadati</taxon>
        <taxon>Bacteroidota</taxon>
        <taxon>Cytophagia</taxon>
        <taxon>Cytophagales</taxon>
        <taxon>Flectobacillaceae</taxon>
        <taxon>Flectobacillus</taxon>
    </lineage>
</organism>
<name>A0ABT6Y844_9BACT</name>
<dbReference type="InterPro" id="IPR006439">
    <property type="entry name" value="HAD-SF_hydro_IA"/>
</dbReference>
<dbReference type="Pfam" id="PF00702">
    <property type="entry name" value="Hydrolase"/>
    <property type="match status" value="1"/>
</dbReference>
<dbReference type="Gene3D" id="1.10.150.240">
    <property type="entry name" value="Putative phosphatase, domain 2"/>
    <property type="match status" value="1"/>
</dbReference>
<dbReference type="PANTHER" id="PTHR43611">
    <property type="entry name" value="ALPHA-D-GLUCOSE 1-PHOSPHATE PHOSPHATASE"/>
    <property type="match status" value="1"/>
</dbReference>
<reference evidence="1 2" key="1">
    <citation type="submission" date="2023-05" db="EMBL/GenBank/DDBJ databases">
        <title>Novel species of genus Flectobacillus isolated from stream in China.</title>
        <authorList>
            <person name="Lu H."/>
        </authorList>
    </citation>
    <scope>NUCLEOTIDE SEQUENCE [LARGE SCALE GENOMIC DNA]</scope>
    <source>
        <strain evidence="1 2">KCTC 42575</strain>
    </source>
</reference>
<dbReference type="SUPFAM" id="SSF56784">
    <property type="entry name" value="HAD-like"/>
    <property type="match status" value="1"/>
</dbReference>
<dbReference type="CDD" id="cd02603">
    <property type="entry name" value="HAD_sEH-N_like"/>
    <property type="match status" value="1"/>
</dbReference>
<protein>
    <submittedName>
        <fullName evidence="1">HAD family phosphatase</fullName>
    </submittedName>
</protein>
<dbReference type="RefSeq" id="WP_283344628.1">
    <property type="nucleotide sequence ID" value="NZ_JASHIF010000009.1"/>
</dbReference>
<dbReference type="PANTHER" id="PTHR43611:SF3">
    <property type="entry name" value="FLAVIN MONONUCLEOTIDE HYDROLASE 1, CHLOROPLATIC"/>
    <property type="match status" value="1"/>
</dbReference>
<dbReference type="InterPro" id="IPR036412">
    <property type="entry name" value="HAD-like_sf"/>
</dbReference>
<sequence length="206" mass="23757">MKNIIFDLGNVVIDINLNETYKELAKLSKDFSWEDGERLLKEKQIWANYEKGHYSDAEFRDLLRQELNITASDEEIDRAFNALLLDIDPKRIALIKQLGQKYNTYVLSNTSNIHIIEVNKILERCTGEKRLEDIFTKLFLSYEMGKAKPHTDIYEAVLKEAGLNPAETLFLDDMLPNLEGAAKVGIQVKQIIPNEFTILDMFANEE</sequence>
<dbReference type="InterPro" id="IPR023214">
    <property type="entry name" value="HAD_sf"/>
</dbReference>
<dbReference type="SFLD" id="SFLDS00003">
    <property type="entry name" value="Haloacid_Dehalogenase"/>
    <property type="match status" value="1"/>
</dbReference>
<gene>
    <name evidence="1" type="ORF">QM524_11055</name>
</gene>
<dbReference type="Gene3D" id="3.40.50.1000">
    <property type="entry name" value="HAD superfamily/HAD-like"/>
    <property type="match status" value="1"/>
</dbReference>
<dbReference type="Proteomes" id="UP001236507">
    <property type="component" value="Unassembled WGS sequence"/>
</dbReference>
<dbReference type="InterPro" id="IPR023198">
    <property type="entry name" value="PGP-like_dom2"/>
</dbReference>
<evidence type="ECO:0000313" key="2">
    <source>
        <dbReference type="Proteomes" id="UP001236507"/>
    </source>
</evidence>
<evidence type="ECO:0000313" key="1">
    <source>
        <dbReference type="EMBL" id="MDI9859747.1"/>
    </source>
</evidence>
<dbReference type="EMBL" id="JASHIF010000009">
    <property type="protein sequence ID" value="MDI9859747.1"/>
    <property type="molecule type" value="Genomic_DNA"/>
</dbReference>
<dbReference type="SFLD" id="SFLDG01129">
    <property type="entry name" value="C1.5:_HAD__Beta-PGM__Phosphata"/>
    <property type="match status" value="1"/>
</dbReference>
<comment type="caution">
    <text evidence="1">The sequence shown here is derived from an EMBL/GenBank/DDBJ whole genome shotgun (WGS) entry which is preliminary data.</text>
</comment>